<organism evidence="2 3">
    <name type="scientific">Crucibulum laeve</name>
    <dbReference type="NCBI Taxonomy" id="68775"/>
    <lineage>
        <taxon>Eukaryota</taxon>
        <taxon>Fungi</taxon>
        <taxon>Dikarya</taxon>
        <taxon>Basidiomycota</taxon>
        <taxon>Agaricomycotina</taxon>
        <taxon>Agaricomycetes</taxon>
        <taxon>Agaricomycetidae</taxon>
        <taxon>Agaricales</taxon>
        <taxon>Agaricineae</taxon>
        <taxon>Nidulariaceae</taxon>
        <taxon>Crucibulum</taxon>
    </lineage>
</organism>
<name>A0A5C3M236_9AGAR</name>
<gene>
    <name evidence="2" type="ORF">BDQ12DRAFT_722666</name>
</gene>
<dbReference type="SUPFAM" id="SSF51735">
    <property type="entry name" value="NAD(P)-binding Rossmann-fold domains"/>
    <property type="match status" value="1"/>
</dbReference>
<dbReference type="EMBL" id="ML213600">
    <property type="protein sequence ID" value="TFK39290.1"/>
    <property type="molecule type" value="Genomic_DNA"/>
</dbReference>
<dbReference type="PRINTS" id="PR00081">
    <property type="entry name" value="GDHRDH"/>
</dbReference>
<evidence type="ECO:0008006" key="4">
    <source>
        <dbReference type="Google" id="ProtNLM"/>
    </source>
</evidence>
<evidence type="ECO:0000313" key="2">
    <source>
        <dbReference type="EMBL" id="TFK39290.1"/>
    </source>
</evidence>
<dbReference type="InterPro" id="IPR036291">
    <property type="entry name" value="NAD(P)-bd_dom_sf"/>
</dbReference>
<evidence type="ECO:0000256" key="1">
    <source>
        <dbReference type="ARBA" id="ARBA00023002"/>
    </source>
</evidence>
<sequence>MAVINLGPDKPSSALLIPSSKTASQYLRDLKGKVVLVTGANTGIGYHTVKFLARKGAKVYLGARDEAKAAAAIAELETEGLGPGYGEVVWLKVDFSDPKLAKSAAEEFMTLESRLDILINNATQLTGPFEITKYGISKLMIVNHFSPFVFTRTLLPLLTKTSLEDEDSDVRIVTLTSMAHGKSRATNPDIQFRDLKDFNDEFPNNTWPDWSRYCATKLCSILFARELQRQLSSSPSTSRILSIPIHPGSVNTFASRTPIPLLASLVMGIFFLTPEEGAYTSCFAAASPKLREEPDKWAGVYLEPVGKRGKISQNAKRDELARELWETTEMILKDVVGI</sequence>
<evidence type="ECO:0000313" key="3">
    <source>
        <dbReference type="Proteomes" id="UP000308652"/>
    </source>
</evidence>
<keyword evidence="3" id="KW-1185">Reference proteome</keyword>
<dbReference type="Proteomes" id="UP000308652">
    <property type="component" value="Unassembled WGS sequence"/>
</dbReference>
<dbReference type="GO" id="GO:0016491">
    <property type="term" value="F:oxidoreductase activity"/>
    <property type="evidence" value="ECO:0007669"/>
    <property type="project" value="UniProtKB-KW"/>
</dbReference>
<dbReference type="Gene3D" id="3.40.50.720">
    <property type="entry name" value="NAD(P)-binding Rossmann-like Domain"/>
    <property type="match status" value="1"/>
</dbReference>
<dbReference type="AlphaFoldDB" id="A0A5C3M236"/>
<dbReference type="STRING" id="68775.A0A5C3M236"/>
<dbReference type="OrthoDB" id="191139at2759"/>
<protein>
    <recommendedName>
        <fullName evidence="4">Short-chain dehydrogenase</fullName>
    </recommendedName>
</protein>
<dbReference type="PANTHER" id="PTHR43157:SF31">
    <property type="entry name" value="PHOSPHATIDYLINOSITOL-GLYCAN BIOSYNTHESIS CLASS F PROTEIN"/>
    <property type="match status" value="1"/>
</dbReference>
<proteinExistence type="predicted"/>
<accession>A0A5C3M236</accession>
<keyword evidence="1" id="KW-0560">Oxidoreductase</keyword>
<reference evidence="2 3" key="1">
    <citation type="journal article" date="2019" name="Nat. Ecol. Evol.">
        <title>Megaphylogeny resolves global patterns of mushroom evolution.</title>
        <authorList>
            <person name="Varga T."/>
            <person name="Krizsan K."/>
            <person name="Foldi C."/>
            <person name="Dima B."/>
            <person name="Sanchez-Garcia M."/>
            <person name="Sanchez-Ramirez S."/>
            <person name="Szollosi G.J."/>
            <person name="Szarkandi J.G."/>
            <person name="Papp V."/>
            <person name="Albert L."/>
            <person name="Andreopoulos W."/>
            <person name="Angelini C."/>
            <person name="Antonin V."/>
            <person name="Barry K.W."/>
            <person name="Bougher N.L."/>
            <person name="Buchanan P."/>
            <person name="Buyck B."/>
            <person name="Bense V."/>
            <person name="Catcheside P."/>
            <person name="Chovatia M."/>
            <person name="Cooper J."/>
            <person name="Damon W."/>
            <person name="Desjardin D."/>
            <person name="Finy P."/>
            <person name="Geml J."/>
            <person name="Haridas S."/>
            <person name="Hughes K."/>
            <person name="Justo A."/>
            <person name="Karasinski D."/>
            <person name="Kautmanova I."/>
            <person name="Kiss B."/>
            <person name="Kocsube S."/>
            <person name="Kotiranta H."/>
            <person name="LaButti K.M."/>
            <person name="Lechner B.E."/>
            <person name="Liimatainen K."/>
            <person name="Lipzen A."/>
            <person name="Lukacs Z."/>
            <person name="Mihaltcheva S."/>
            <person name="Morgado L.N."/>
            <person name="Niskanen T."/>
            <person name="Noordeloos M.E."/>
            <person name="Ohm R.A."/>
            <person name="Ortiz-Santana B."/>
            <person name="Ovrebo C."/>
            <person name="Racz N."/>
            <person name="Riley R."/>
            <person name="Savchenko A."/>
            <person name="Shiryaev A."/>
            <person name="Soop K."/>
            <person name="Spirin V."/>
            <person name="Szebenyi C."/>
            <person name="Tomsovsky M."/>
            <person name="Tulloss R.E."/>
            <person name="Uehling J."/>
            <person name="Grigoriev I.V."/>
            <person name="Vagvolgyi C."/>
            <person name="Papp T."/>
            <person name="Martin F.M."/>
            <person name="Miettinen O."/>
            <person name="Hibbett D.S."/>
            <person name="Nagy L.G."/>
        </authorList>
    </citation>
    <scope>NUCLEOTIDE SEQUENCE [LARGE SCALE GENOMIC DNA]</scope>
    <source>
        <strain evidence="2 3">CBS 166.37</strain>
    </source>
</reference>
<dbReference type="Pfam" id="PF00106">
    <property type="entry name" value="adh_short"/>
    <property type="match status" value="1"/>
</dbReference>
<dbReference type="PANTHER" id="PTHR43157">
    <property type="entry name" value="PHOSPHATIDYLINOSITOL-GLYCAN BIOSYNTHESIS CLASS F PROTEIN-RELATED"/>
    <property type="match status" value="1"/>
</dbReference>
<dbReference type="InterPro" id="IPR002347">
    <property type="entry name" value="SDR_fam"/>
</dbReference>